<evidence type="ECO:0000313" key="3">
    <source>
        <dbReference type="EMBL" id="KAK9863686.1"/>
    </source>
</evidence>
<reference evidence="3 4" key="1">
    <citation type="journal article" date="2024" name="Nat. Commun.">
        <title>Phylogenomics reveals the evolutionary origins of lichenization in chlorophyte algae.</title>
        <authorList>
            <person name="Puginier C."/>
            <person name="Libourel C."/>
            <person name="Otte J."/>
            <person name="Skaloud P."/>
            <person name="Haon M."/>
            <person name="Grisel S."/>
            <person name="Petersen M."/>
            <person name="Berrin J.G."/>
            <person name="Delaux P.M."/>
            <person name="Dal Grande F."/>
            <person name="Keller J."/>
        </authorList>
    </citation>
    <scope>NUCLEOTIDE SEQUENCE [LARGE SCALE GENOMIC DNA]</scope>
    <source>
        <strain evidence="3 4">SAG 2523</strain>
    </source>
</reference>
<sequence length="127" mass="14994">MTATSTLFLSVFFWLLIYKKGPVAYDNALKHGVNNLVILGDILISRVQFISYHFQVVLWYGTVYLIFMWIYHDASSHWVYDVLDWTKPWAVPLYLPLPLLLFAAFMFWYALVALREWLGKHAHIVRP</sequence>
<feature type="transmembrane region" description="Helical" evidence="1">
    <location>
        <begin position="52"/>
        <end position="71"/>
    </location>
</feature>
<feature type="transmembrane region" description="Helical" evidence="1">
    <location>
        <begin position="91"/>
        <end position="114"/>
    </location>
</feature>
<gene>
    <name evidence="3" type="ORF">WJX84_006530</name>
</gene>
<keyword evidence="2" id="KW-0732">Signal</keyword>
<dbReference type="AlphaFoldDB" id="A0AAW1T517"/>
<dbReference type="PANTHER" id="PTHR12242:SF1">
    <property type="entry name" value="MYND-TYPE DOMAIN-CONTAINING PROTEIN"/>
    <property type="match status" value="1"/>
</dbReference>
<keyword evidence="4" id="KW-1185">Reference proteome</keyword>
<dbReference type="PANTHER" id="PTHR12242">
    <property type="entry name" value="OS02G0130600 PROTEIN-RELATED"/>
    <property type="match status" value="1"/>
</dbReference>
<protein>
    <submittedName>
        <fullName evidence="3">Uncharacterized protein</fullName>
    </submittedName>
</protein>
<name>A0AAW1T517_9CHLO</name>
<accession>A0AAW1T517</accession>
<proteinExistence type="predicted"/>
<dbReference type="Proteomes" id="UP001485043">
    <property type="component" value="Unassembled WGS sequence"/>
</dbReference>
<organism evidence="3 4">
    <name type="scientific">Apatococcus fuscideae</name>
    <dbReference type="NCBI Taxonomy" id="2026836"/>
    <lineage>
        <taxon>Eukaryota</taxon>
        <taxon>Viridiplantae</taxon>
        <taxon>Chlorophyta</taxon>
        <taxon>core chlorophytes</taxon>
        <taxon>Trebouxiophyceae</taxon>
        <taxon>Chlorellales</taxon>
        <taxon>Chlorellaceae</taxon>
        <taxon>Apatococcus</taxon>
    </lineage>
</organism>
<evidence type="ECO:0000313" key="4">
    <source>
        <dbReference type="Proteomes" id="UP001485043"/>
    </source>
</evidence>
<comment type="caution">
    <text evidence="3">The sequence shown here is derived from an EMBL/GenBank/DDBJ whole genome shotgun (WGS) entry which is preliminary data.</text>
</comment>
<keyword evidence="1" id="KW-0472">Membrane</keyword>
<evidence type="ECO:0000256" key="1">
    <source>
        <dbReference type="SAM" id="Phobius"/>
    </source>
</evidence>
<dbReference type="GO" id="GO:0016020">
    <property type="term" value="C:membrane"/>
    <property type="evidence" value="ECO:0007669"/>
    <property type="project" value="TreeGrafter"/>
</dbReference>
<evidence type="ECO:0000256" key="2">
    <source>
        <dbReference type="SAM" id="SignalP"/>
    </source>
</evidence>
<keyword evidence="1" id="KW-0812">Transmembrane</keyword>
<keyword evidence="1" id="KW-1133">Transmembrane helix</keyword>
<feature type="signal peptide" evidence="2">
    <location>
        <begin position="1"/>
        <end position="24"/>
    </location>
</feature>
<feature type="chain" id="PRO_5043418839" evidence="2">
    <location>
        <begin position="25"/>
        <end position="127"/>
    </location>
</feature>
<dbReference type="EMBL" id="JALJOV010000442">
    <property type="protein sequence ID" value="KAK9863686.1"/>
    <property type="molecule type" value="Genomic_DNA"/>
</dbReference>